<dbReference type="Proteomes" id="UP000270626">
    <property type="component" value="Unassembled WGS sequence"/>
</dbReference>
<sequence>MSHSHHRHAPVNAWTLNVLVLAFLFFCGVGHAAECNLSYPQLRAEALELLRSKFPEQKFEVGSAPDVIRMGDAELGLQNLRSKLCASSSLSKPQRHDELVEYFERMVSSIKNSQSNLSMPWALARDKVRVQFMHADYLRPFEGKRVLVTRPFIPDVHIAVVVDQPTGYVYVREEDRVRWRIGEKVLFETALKNVDVNYKSARLQGGGKPDPFLASEEKDGYDAIRLLLPWVRSEASKHLGNPFFASISNRDFLIMWGIDNSAYFQERARQNIALDYGSQPYKLSPLVLKVWADGRVEVAK</sequence>
<proteinExistence type="predicted"/>
<keyword evidence="2" id="KW-1185">Reference proteome</keyword>
<protein>
    <submittedName>
        <fullName evidence="1">Uncharacterized protein</fullName>
    </submittedName>
</protein>
<comment type="caution">
    <text evidence="1">The sequence shown here is derived from an EMBL/GenBank/DDBJ whole genome shotgun (WGS) entry which is preliminary data.</text>
</comment>
<dbReference type="AlphaFoldDB" id="A0A495WJH4"/>
<organism evidence="1 2">
    <name type="scientific">Azonexus fungiphilus</name>
    <dbReference type="NCBI Taxonomy" id="146940"/>
    <lineage>
        <taxon>Bacteria</taxon>
        <taxon>Pseudomonadati</taxon>
        <taxon>Pseudomonadota</taxon>
        <taxon>Betaproteobacteria</taxon>
        <taxon>Rhodocyclales</taxon>
        <taxon>Azonexaceae</taxon>
        <taxon>Azonexus</taxon>
    </lineage>
</organism>
<evidence type="ECO:0000313" key="1">
    <source>
        <dbReference type="EMBL" id="RKT61901.1"/>
    </source>
</evidence>
<gene>
    <name evidence="1" type="ORF">DFR40_0548</name>
</gene>
<reference evidence="1 2" key="1">
    <citation type="submission" date="2018-10" db="EMBL/GenBank/DDBJ databases">
        <title>Genomic Encyclopedia of Type Strains, Phase IV (KMG-IV): sequencing the most valuable type-strain genomes for metagenomic binning, comparative biology and taxonomic classification.</title>
        <authorList>
            <person name="Goeker M."/>
        </authorList>
    </citation>
    <scope>NUCLEOTIDE SEQUENCE [LARGE SCALE GENOMIC DNA]</scope>
    <source>
        <strain evidence="1 2">DSM 23841</strain>
    </source>
</reference>
<dbReference type="EMBL" id="RBXP01000006">
    <property type="protein sequence ID" value="RKT61901.1"/>
    <property type="molecule type" value="Genomic_DNA"/>
</dbReference>
<accession>A0A495WJH4</accession>
<name>A0A495WJH4_9RHOO</name>
<evidence type="ECO:0000313" key="2">
    <source>
        <dbReference type="Proteomes" id="UP000270626"/>
    </source>
</evidence>